<feature type="compositionally biased region" description="Low complexity" evidence="1">
    <location>
        <begin position="439"/>
        <end position="451"/>
    </location>
</feature>
<evidence type="ECO:0000256" key="1">
    <source>
        <dbReference type="SAM" id="MobiDB-lite"/>
    </source>
</evidence>
<protein>
    <recommendedName>
        <fullName evidence="2">Coiled-coil protein 142 C-terminal domain-containing protein</fullName>
    </recommendedName>
</protein>
<keyword evidence="4" id="KW-1185">Reference proteome</keyword>
<reference evidence="3 4" key="1">
    <citation type="submission" date="2022-12" db="EMBL/GenBank/DDBJ databases">
        <title>Chromosome-level genome of Tegillarca granosa.</title>
        <authorList>
            <person name="Kim J."/>
        </authorList>
    </citation>
    <scope>NUCLEOTIDE SEQUENCE [LARGE SCALE GENOMIC DNA]</scope>
    <source>
        <strain evidence="3">Teg-2019</strain>
        <tissue evidence="3">Adductor muscle</tissue>
    </source>
</reference>
<dbReference type="Proteomes" id="UP001217089">
    <property type="component" value="Unassembled WGS sequence"/>
</dbReference>
<dbReference type="PANTHER" id="PTHR21436">
    <property type="entry name" value="COILED-COIL DOMAIN-CONTAINING PROTEIN 142"/>
    <property type="match status" value="1"/>
</dbReference>
<dbReference type="InterPro" id="IPR026700">
    <property type="entry name" value="CCDC142"/>
</dbReference>
<feature type="domain" description="Coiled-coil protein 142 C-terminal" evidence="2">
    <location>
        <begin position="490"/>
        <end position="735"/>
    </location>
</feature>
<dbReference type="PANTHER" id="PTHR21436:SF2">
    <property type="entry name" value="COILED-COIL DOMAIN-CONTAINING PROTEIN 142"/>
    <property type="match status" value="1"/>
</dbReference>
<dbReference type="EMBL" id="JARBDR010000756">
    <property type="protein sequence ID" value="KAJ8307682.1"/>
    <property type="molecule type" value="Genomic_DNA"/>
</dbReference>
<dbReference type="InterPro" id="IPR055350">
    <property type="entry name" value="CCDC142_C"/>
</dbReference>
<name>A0ABQ9EUR9_TEGGR</name>
<dbReference type="Pfam" id="PF14923">
    <property type="entry name" value="CCDC142"/>
    <property type="match status" value="2"/>
</dbReference>
<evidence type="ECO:0000313" key="4">
    <source>
        <dbReference type="Proteomes" id="UP001217089"/>
    </source>
</evidence>
<feature type="domain" description="Coiled-coil protein 142 C-terminal" evidence="2">
    <location>
        <begin position="744"/>
        <end position="872"/>
    </location>
</feature>
<sequence>MDSGGSRVHVPGMDSGEMESNYYDKHFGRNPNYIDQFEGLSSGTETSFEVSDVEETVKLLRKPFQILNPGNHVSKRKPEHGSISFIHCRHVVGLGKQYVKLRSIMEVRARLEFLRDCLFRIRSVSNFVQDLENLVHTEYQTLYGITHNCLNEPPMSKLFCLNALCEDLRIHVGHWNNIKQRLHTDKWLQPVIGKLFIEAEHVKKTLIKLYNDAIYWMEKLILIGFKVFAHSNLATLTQEVLWSIARGLEDFNHVLNALPKVKHKSRLFLENLQSEWKAHCSKYKASVTNFSGHAGNAVRSLPFSKILNIIATERSKYAAVQTHRFFTSNRDFMKILCSGRIPQYMWTDEVHSHNNASALDTSDYHTATGSLTSISAAILRVGPVRAPDLSNLESPLIEFARQEEEFAEQFLLIVCNSTNILRKNDGHSSKGKHKAVRLPKSPSSSKPPKASSFHDTPVLSRSDSKKKSVSWGDSADSSIRSTLVTRYLDLLWKQFSSALSLCFYEPVWGLFQEFDDTYLGSVLFCSATVVAMLRHMMEHVCLKDMFPQPSVSSVLCVARKLHTTSALTSWDTNLCDALGSGSTDKCYPCPLANGDYSTKTGMLLRDAFQPLFSILQEDLKDLSEAGKDSSILVPKQDLDLCHATSLVCRLLINCQIAHSWCIHKSQNFLAAWSVGNFLLITQTDLKLLTEETKRAVSQSQMFSGKSVSRLSQSDQQMIAYLNDITQQMSNIDTKLQGLSGAVMKLPVDHNMYIEHVLETVLEPVIEGVSKLKITAQIGVISMATKAFCEAWSSFILKEKIKFSYIGAYQLGIDFAFMKSWLTDYISDEAVRSSILDLPTFRYFSGVILLLKKQPYHRRGSGRFREPCSSEDLSCASSSDVDSPGSSNDMSPDKDNQSDGTGYEDDIRYVSNMDDWLNLRVQGGSKSWRLPSCLNSPGSTD</sequence>
<gene>
    <name evidence="3" type="ORF">KUTeg_014763</name>
</gene>
<accession>A0ABQ9EUR9</accession>
<feature type="region of interest" description="Disordered" evidence="1">
    <location>
        <begin position="858"/>
        <end position="904"/>
    </location>
</feature>
<proteinExistence type="predicted"/>
<feature type="compositionally biased region" description="Low complexity" evidence="1">
    <location>
        <begin position="869"/>
        <end position="888"/>
    </location>
</feature>
<evidence type="ECO:0000259" key="2">
    <source>
        <dbReference type="Pfam" id="PF14923"/>
    </source>
</evidence>
<feature type="region of interest" description="Disordered" evidence="1">
    <location>
        <begin position="424"/>
        <end position="474"/>
    </location>
</feature>
<evidence type="ECO:0000313" key="3">
    <source>
        <dbReference type="EMBL" id="KAJ8307682.1"/>
    </source>
</evidence>
<comment type="caution">
    <text evidence="3">The sequence shown here is derived from an EMBL/GenBank/DDBJ whole genome shotgun (WGS) entry which is preliminary data.</text>
</comment>
<organism evidence="3 4">
    <name type="scientific">Tegillarca granosa</name>
    <name type="common">Malaysian cockle</name>
    <name type="synonym">Anadara granosa</name>
    <dbReference type="NCBI Taxonomy" id="220873"/>
    <lineage>
        <taxon>Eukaryota</taxon>
        <taxon>Metazoa</taxon>
        <taxon>Spiralia</taxon>
        <taxon>Lophotrochozoa</taxon>
        <taxon>Mollusca</taxon>
        <taxon>Bivalvia</taxon>
        <taxon>Autobranchia</taxon>
        <taxon>Pteriomorphia</taxon>
        <taxon>Arcoida</taxon>
        <taxon>Arcoidea</taxon>
        <taxon>Arcidae</taxon>
        <taxon>Tegillarca</taxon>
    </lineage>
</organism>